<dbReference type="SUPFAM" id="SSF56672">
    <property type="entry name" value="DNA/RNA polymerases"/>
    <property type="match status" value="1"/>
</dbReference>
<dbReference type="PANTHER" id="PTHR47481">
    <property type="match status" value="1"/>
</dbReference>
<gene>
    <name evidence="3" type="ORF">FSB_LOCUS28335</name>
</gene>
<sequence>MWKFQITGILDAYSLLEHLEDPTPCPPKLLLDETGCITSEANPLFLQWKTRDKALFSLISSTLSPSAISLVMGQTSASGIWRVIKNRYTSISRSSVVNLKRELNNIKKGNDSVTSFLQKIKDARDKLTSVGIHIDDEEILHIVLQGLPSDFHSFTSAMLTKNEPVLFEELHILMKTEEDLLKSSAGNRGRGTNRGRGNRGGGRFQSYNRGGGGFNQGGFSQGHSNNISGAGNFPNYNVNSQNPQSSPNFPSSPTCQICYKPGHTAIDCYQKMNYAYQGRHPPAKLAAMATSAPTQPAPITWISDTGATDHFTPDLNTIPDNHSYTDSQLVSVGNGQQLPISNIDNACSFHFDARRFQITDLLTAKPLYTGFSKDGLYPIHGLSLPSWNSRISALLSRSASSASSSSSSPNSTACLSSVCSNVPSAALWHMRLGHPQPPPPETAASALPIPAPPPVDPVLPNASSHPMQTRSKSGISKKKAFNLATTSYLQTEPPNYTVASKIPEWQHAMASEFEALQRQQTWSLIPSSPTQNVIGCRWVYKIKRNTDGSVSRYKARLVAKGFHQQAGVDYDETFSPVVKPPTVRIILSLAAHHHWTLRQLDVSNAFLHGFLQEDVFMTQPLGFVDPNHASHVCHLHKSLYGLKQAPRAWFERFTSHLLTLGFVASVADASLFILHRSSVTLKDLGPLRYFLGLQIDYTKSGLFVHQRKYLTDLLTKFHMLDSKAAPTPIVLTPALTPSDDGVLSDPTPYRSLVGALQYATFTRPDITFAVNCVCQFMHKPTSTHFIAAKRILRFLKGTLDKGILFQPSPLTLTAFIDADWAGAAELAWIRQVLCDLGLFLVSAPVIWCDNTSALALASNPIFHGRTKHIEVDYHFVREKVVRGDISIQFISTDDQIADIFTKALPSPRFLRLSSKLLVCSNDHSFEGG</sequence>
<dbReference type="EMBL" id="OIVN01002090">
    <property type="protein sequence ID" value="SPD00453.1"/>
    <property type="molecule type" value="Genomic_DNA"/>
</dbReference>
<accession>A0A2N9GLS1</accession>
<reference evidence="3" key="1">
    <citation type="submission" date="2018-02" db="EMBL/GenBank/DDBJ databases">
        <authorList>
            <person name="Cohen D.B."/>
            <person name="Kent A.D."/>
        </authorList>
    </citation>
    <scope>NUCLEOTIDE SEQUENCE</scope>
</reference>
<dbReference type="Pfam" id="PF07727">
    <property type="entry name" value="RVT_2"/>
    <property type="match status" value="1"/>
</dbReference>
<organism evidence="3">
    <name type="scientific">Fagus sylvatica</name>
    <name type="common">Beechnut</name>
    <dbReference type="NCBI Taxonomy" id="28930"/>
    <lineage>
        <taxon>Eukaryota</taxon>
        <taxon>Viridiplantae</taxon>
        <taxon>Streptophyta</taxon>
        <taxon>Embryophyta</taxon>
        <taxon>Tracheophyta</taxon>
        <taxon>Spermatophyta</taxon>
        <taxon>Magnoliopsida</taxon>
        <taxon>eudicotyledons</taxon>
        <taxon>Gunneridae</taxon>
        <taxon>Pentapetalae</taxon>
        <taxon>rosids</taxon>
        <taxon>fabids</taxon>
        <taxon>Fagales</taxon>
        <taxon>Fagaceae</taxon>
        <taxon>Fagus</taxon>
    </lineage>
</organism>
<dbReference type="AlphaFoldDB" id="A0A2N9GLS1"/>
<protein>
    <recommendedName>
        <fullName evidence="2">Reverse transcriptase Ty1/copia-type domain-containing protein</fullName>
    </recommendedName>
</protein>
<evidence type="ECO:0000256" key="1">
    <source>
        <dbReference type="SAM" id="MobiDB-lite"/>
    </source>
</evidence>
<dbReference type="PANTHER" id="PTHR47481:SF22">
    <property type="entry name" value="RETROTRANSPOSON GAG DOMAIN-CONTAINING PROTEIN"/>
    <property type="match status" value="1"/>
</dbReference>
<feature type="compositionally biased region" description="Low complexity" evidence="1">
    <location>
        <begin position="234"/>
        <end position="251"/>
    </location>
</feature>
<evidence type="ECO:0000313" key="3">
    <source>
        <dbReference type="EMBL" id="SPD00453.1"/>
    </source>
</evidence>
<name>A0A2N9GLS1_FAGSY</name>
<dbReference type="Pfam" id="PF14223">
    <property type="entry name" value="Retrotran_gag_2"/>
    <property type="match status" value="1"/>
</dbReference>
<feature type="compositionally biased region" description="Gly residues" evidence="1">
    <location>
        <begin position="198"/>
        <end position="220"/>
    </location>
</feature>
<evidence type="ECO:0000259" key="2">
    <source>
        <dbReference type="Pfam" id="PF07727"/>
    </source>
</evidence>
<dbReference type="InterPro" id="IPR013103">
    <property type="entry name" value="RVT_2"/>
</dbReference>
<dbReference type="CDD" id="cd09272">
    <property type="entry name" value="RNase_HI_RT_Ty1"/>
    <property type="match status" value="1"/>
</dbReference>
<proteinExistence type="predicted"/>
<dbReference type="InterPro" id="IPR043502">
    <property type="entry name" value="DNA/RNA_pol_sf"/>
</dbReference>
<feature type="region of interest" description="Disordered" evidence="1">
    <location>
        <begin position="183"/>
        <end position="251"/>
    </location>
</feature>
<feature type="domain" description="Reverse transcriptase Ty1/copia-type" evidence="2">
    <location>
        <begin position="520"/>
        <end position="673"/>
    </location>
</feature>